<gene>
    <name evidence="2" type="ORF">Hamer_G007356</name>
</gene>
<reference evidence="2" key="1">
    <citation type="journal article" date="2021" name="Sci. Adv.">
        <title>The American lobster genome reveals insights on longevity, neural, and immune adaptations.</title>
        <authorList>
            <person name="Polinski J.M."/>
            <person name="Zimin A.V."/>
            <person name="Clark K.F."/>
            <person name="Kohn A.B."/>
            <person name="Sadowski N."/>
            <person name="Timp W."/>
            <person name="Ptitsyn A."/>
            <person name="Khanna P."/>
            <person name="Romanova D.Y."/>
            <person name="Williams P."/>
            <person name="Greenwood S.J."/>
            <person name="Moroz L.L."/>
            <person name="Walt D.R."/>
            <person name="Bodnar A.G."/>
        </authorList>
    </citation>
    <scope>NUCLEOTIDE SEQUENCE</scope>
    <source>
        <strain evidence="2">GMGI-L3</strain>
    </source>
</reference>
<evidence type="ECO:0000256" key="1">
    <source>
        <dbReference type="SAM" id="MobiDB-lite"/>
    </source>
</evidence>
<feature type="compositionally biased region" description="Low complexity" evidence="1">
    <location>
        <begin position="25"/>
        <end position="36"/>
    </location>
</feature>
<keyword evidence="3" id="KW-1185">Reference proteome</keyword>
<organism evidence="2 3">
    <name type="scientific">Homarus americanus</name>
    <name type="common">American lobster</name>
    <dbReference type="NCBI Taxonomy" id="6706"/>
    <lineage>
        <taxon>Eukaryota</taxon>
        <taxon>Metazoa</taxon>
        <taxon>Ecdysozoa</taxon>
        <taxon>Arthropoda</taxon>
        <taxon>Crustacea</taxon>
        <taxon>Multicrustacea</taxon>
        <taxon>Malacostraca</taxon>
        <taxon>Eumalacostraca</taxon>
        <taxon>Eucarida</taxon>
        <taxon>Decapoda</taxon>
        <taxon>Pleocyemata</taxon>
        <taxon>Astacidea</taxon>
        <taxon>Nephropoidea</taxon>
        <taxon>Nephropidae</taxon>
        <taxon>Homarus</taxon>
    </lineage>
</organism>
<feature type="compositionally biased region" description="Polar residues" evidence="1">
    <location>
        <begin position="1"/>
        <end position="19"/>
    </location>
</feature>
<accession>A0A8J5MSH2</accession>
<evidence type="ECO:0000313" key="2">
    <source>
        <dbReference type="EMBL" id="KAG7161721.1"/>
    </source>
</evidence>
<comment type="caution">
    <text evidence="2">The sequence shown here is derived from an EMBL/GenBank/DDBJ whole genome shotgun (WGS) entry which is preliminary data.</text>
</comment>
<protein>
    <submittedName>
        <fullName evidence="2">Uncharacterized protein</fullName>
    </submittedName>
</protein>
<name>A0A8J5MSH2_HOMAM</name>
<dbReference type="AlphaFoldDB" id="A0A8J5MSH2"/>
<proteinExistence type="predicted"/>
<sequence length="102" mass="11144">MTVDNSSTTVDTHLANSGFNLFGQPLSPSSSHPASPNHLMDYRNPVSPQLSPRSSPGPCHSLHKSQAGNISNQPLCQYSYCVPDMGTWLQSRSHWNVTKPKP</sequence>
<dbReference type="EMBL" id="JAHLQT010028808">
    <property type="protein sequence ID" value="KAG7161721.1"/>
    <property type="molecule type" value="Genomic_DNA"/>
</dbReference>
<feature type="non-terminal residue" evidence="2">
    <location>
        <position position="1"/>
    </location>
</feature>
<dbReference type="Proteomes" id="UP000747542">
    <property type="component" value="Unassembled WGS sequence"/>
</dbReference>
<feature type="region of interest" description="Disordered" evidence="1">
    <location>
        <begin position="1"/>
        <end position="67"/>
    </location>
</feature>
<evidence type="ECO:0000313" key="3">
    <source>
        <dbReference type="Proteomes" id="UP000747542"/>
    </source>
</evidence>